<evidence type="ECO:0000313" key="1">
    <source>
        <dbReference type="EMBL" id="RZB86689.1"/>
    </source>
</evidence>
<accession>A0A445IKW9</accession>
<proteinExistence type="predicted"/>
<feature type="non-terminal residue" evidence="1">
    <location>
        <position position="59"/>
    </location>
</feature>
<reference evidence="1 2" key="1">
    <citation type="submission" date="2018-09" db="EMBL/GenBank/DDBJ databases">
        <title>A high-quality reference genome of wild soybean provides a powerful tool to mine soybean genomes.</title>
        <authorList>
            <person name="Xie M."/>
            <person name="Chung C.Y.L."/>
            <person name="Li M.-W."/>
            <person name="Wong F.-L."/>
            <person name="Chan T.-F."/>
            <person name="Lam H.-M."/>
        </authorList>
    </citation>
    <scope>NUCLEOTIDE SEQUENCE [LARGE SCALE GENOMIC DNA]</scope>
    <source>
        <strain evidence="2">cv. W05</strain>
        <tissue evidence="1">Hypocotyl of etiolated seedlings</tissue>
    </source>
</reference>
<name>A0A445IKW9_GLYSO</name>
<evidence type="ECO:0000313" key="2">
    <source>
        <dbReference type="Proteomes" id="UP000289340"/>
    </source>
</evidence>
<protein>
    <submittedName>
        <fullName evidence="1">Uncharacterized protein</fullName>
    </submittedName>
</protein>
<organism evidence="1 2">
    <name type="scientific">Glycine soja</name>
    <name type="common">Wild soybean</name>
    <dbReference type="NCBI Taxonomy" id="3848"/>
    <lineage>
        <taxon>Eukaryota</taxon>
        <taxon>Viridiplantae</taxon>
        <taxon>Streptophyta</taxon>
        <taxon>Embryophyta</taxon>
        <taxon>Tracheophyta</taxon>
        <taxon>Spermatophyta</taxon>
        <taxon>Magnoliopsida</taxon>
        <taxon>eudicotyledons</taxon>
        <taxon>Gunneridae</taxon>
        <taxon>Pentapetalae</taxon>
        <taxon>rosids</taxon>
        <taxon>fabids</taxon>
        <taxon>Fabales</taxon>
        <taxon>Fabaceae</taxon>
        <taxon>Papilionoideae</taxon>
        <taxon>50 kb inversion clade</taxon>
        <taxon>NPAAA clade</taxon>
        <taxon>indigoferoid/millettioid clade</taxon>
        <taxon>Phaseoleae</taxon>
        <taxon>Glycine</taxon>
        <taxon>Glycine subgen. Soja</taxon>
    </lineage>
</organism>
<feature type="non-terminal residue" evidence="1">
    <location>
        <position position="1"/>
    </location>
</feature>
<gene>
    <name evidence="1" type="ORF">D0Y65_026672</name>
</gene>
<comment type="caution">
    <text evidence="1">The sequence shown here is derived from an EMBL/GenBank/DDBJ whole genome shotgun (WGS) entry which is preliminary data.</text>
</comment>
<dbReference type="Proteomes" id="UP000289340">
    <property type="component" value="Chromosome 10"/>
</dbReference>
<dbReference type="EMBL" id="QZWG01000010">
    <property type="protein sequence ID" value="RZB86689.1"/>
    <property type="molecule type" value="Genomic_DNA"/>
</dbReference>
<dbReference type="AlphaFoldDB" id="A0A445IKW9"/>
<keyword evidence="2" id="KW-1185">Reference proteome</keyword>
<sequence>ASAFVRRLLVVRKDLFLEDVGDSPKSENVECASNVDDEESIVPLGIGFSDTAFENCGMA</sequence>